<dbReference type="Gene3D" id="3.40.50.1240">
    <property type="entry name" value="Phosphoglycerate mutase-like"/>
    <property type="match status" value="1"/>
</dbReference>
<dbReference type="EMBL" id="FXUI01000001">
    <property type="protein sequence ID" value="SMP52873.1"/>
    <property type="molecule type" value="Genomic_DNA"/>
</dbReference>
<dbReference type="InterPro" id="IPR029033">
    <property type="entry name" value="His_PPase_superfam"/>
</dbReference>
<evidence type="ECO:0000313" key="2">
    <source>
        <dbReference type="Proteomes" id="UP001157910"/>
    </source>
</evidence>
<dbReference type="PANTHER" id="PTHR48100">
    <property type="entry name" value="BROAD-SPECIFICITY PHOSPHATASE YOR283W-RELATED"/>
    <property type="match status" value="1"/>
</dbReference>
<dbReference type="PIRSF" id="PIRSF000709">
    <property type="entry name" value="6PFK_2-Ptase"/>
    <property type="match status" value="1"/>
</dbReference>
<sequence>MPLIHLARHGHHDEVGRVLSGRSDIALSVAGTREAQELAGLLAGTQLASIHSSPRRRTMQTAEAVAMRKELAILPAPELDEIDFGAFTGRTFGELENDVAWGRWNAERATFRCPGGETMKDVTERACRFIFSLAARDEPALCVTHCDVIRAVVAHVLGLAADRIFMIDCDPASLTTLSIEGGAVRLVTLNQRAGP</sequence>
<dbReference type="InterPro" id="IPR050275">
    <property type="entry name" value="PGM_Phosphatase"/>
</dbReference>
<protein>
    <submittedName>
        <fullName evidence="1">Broad specificity phosphatase PhoE</fullName>
    </submittedName>
</protein>
<dbReference type="RefSeq" id="WP_283404937.1">
    <property type="nucleotide sequence ID" value="NZ_FXUI01000001.1"/>
</dbReference>
<dbReference type="Pfam" id="PF00300">
    <property type="entry name" value="His_Phos_1"/>
    <property type="match status" value="1"/>
</dbReference>
<reference evidence="1 2" key="1">
    <citation type="submission" date="2017-05" db="EMBL/GenBank/DDBJ databases">
        <authorList>
            <person name="Varghese N."/>
            <person name="Submissions S."/>
        </authorList>
    </citation>
    <scope>NUCLEOTIDE SEQUENCE [LARGE SCALE GENOMIC DNA]</scope>
    <source>
        <strain evidence="1 2">SM16</strain>
    </source>
</reference>
<keyword evidence="2" id="KW-1185">Reference proteome</keyword>
<organism evidence="1 2">
    <name type="scientific">Novosphingobium panipatense</name>
    <dbReference type="NCBI Taxonomy" id="428991"/>
    <lineage>
        <taxon>Bacteria</taxon>
        <taxon>Pseudomonadati</taxon>
        <taxon>Pseudomonadota</taxon>
        <taxon>Alphaproteobacteria</taxon>
        <taxon>Sphingomonadales</taxon>
        <taxon>Sphingomonadaceae</taxon>
        <taxon>Novosphingobium</taxon>
    </lineage>
</organism>
<dbReference type="CDD" id="cd07067">
    <property type="entry name" value="HP_PGM_like"/>
    <property type="match status" value="1"/>
</dbReference>
<name>A0ABY1Q0R6_9SPHN</name>
<comment type="caution">
    <text evidence="1">The sequence shown here is derived from an EMBL/GenBank/DDBJ whole genome shotgun (WGS) entry which is preliminary data.</text>
</comment>
<accession>A0ABY1Q0R6</accession>
<dbReference type="SMART" id="SM00855">
    <property type="entry name" value="PGAM"/>
    <property type="match status" value="1"/>
</dbReference>
<dbReference type="Proteomes" id="UP001157910">
    <property type="component" value="Unassembled WGS sequence"/>
</dbReference>
<dbReference type="SUPFAM" id="SSF53254">
    <property type="entry name" value="Phosphoglycerate mutase-like"/>
    <property type="match status" value="1"/>
</dbReference>
<gene>
    <name evidence="1" type="ORF">SAMN06296065_101341</name>
</gene>
<proteinExistence type="predicted"/>
<evidence type="ECO:0000313" key="1">
    <source>
        <dbReference type="EMBL" id="SMP52873.1"/>
    </source>
</evidence>
<dbReference type="InterPro" id="IPR013078">
    <property type="entry name" value="His_Pase_superF_clade-1"/>
</dbReference>